<organism evidence="1 2">
    <name type="scientific">Nakamurella alba</name>
    <dbReference type="NCBI Taxonomy" id="2665158"/>
    <lineage>
        <taxon>Bacteria</taxon>
        <taxon>Bacillati</taxon>
        <taxon>Actinomycetota</taxon>
        <taxon>Actinomycetes</taxon>
        <taxon>Nakamurellales</taxon>
        <taxon>Nakamurellaceae</taxon>
        <taxon>Nakamurella</taxon>
    </lineage>
</organism>
<evidence type="ECO:0000313" key="2">
    <source>
        <dbReference type="Proteomes" id="UP000460221"/>
    </source>
</evidence>
<name>A0A7K1FHE5_9ACTN</name>
<dbReference type="SUPFAM" id="SSF56601">
    <property type="entry name" value="beta-lactamase/transpeptidase-like"/>
    <property type="match status" value="1"/>
</dbReference>
<accession>A0A7K1FHE5</accession>
<evidence type="ECO:0000313" key="1">
    <source>
        <dbReference type="EMBL" id="MTD13486.1"/>
    </source>
</evidence>
<dbReference type="EMBL" id="WLYK01000001">
    <property type="protein sequence ID" value="MTD13486.1"/>
    <property type="molecule type" value="Genomic_DNA"/>
</dbReference>
<dbReference type="RefSeq" id="WP_154767340.1">
    <property type="nucleotide sequence ID" value="NZ_WLYK01000001.1"/>
</dbReference>
<dbReference type="Gene3D" id="3.40.710.10">
    <property type="entry name" value="DD-peptidase/beta-lactamase superfamily"/>
    <property type="match status" value="1"/>
</dbReference>
<protein>
    <submittedName>
        <fullName evidence="1">Uncharacterized protein</fullName>
    </submittedName>
</protein>
<dbReference type="InterPro" id="IPR012338">
    <property type="entry name" value="Beta-lactam/transpept-like"/>
</dbReference>
<dbReference type="Proteomes" id="UP000460221">
    <property type="component" value="Unassembled WGS sequence"/>
</dbReference>
<sequence length="643" mass="66862">MNRTTALPRSGRRGRRAVLLLVLSLVLPLLPLPAAGTPVRPAPVVGGPGLAPLPQVAAVQSPATAVSSGVAQAQARGVRQYVSVIDRSTGAVLSETANARSQVASESIMKLLLAAYYLVLYGGYNKTPADVRDRLAYMLEYSDDGTANSLFTSSAIPSMAARYGMTGTTNATDRVGHWGAARITARDMTTFLYRASKDPLVGPWLIPVMARTTALGSDGFNQDFGLNALTGVHGSKQGWGNDSFWTTPSNAMHSVGYTDRYFVAVLTLAASYADPARATATTTARLVQASRGGAVRDGEFIRVGGFRTIYRVAGGAPIPVSAWATVGGVQPVRVISTTDFAALNAVPADGTFLSAGRTTYRVAGGAPIVVSSWTPFGAPRSTIRVDPAAISRAGIGGDWNHLRPVPADGTFVNAGGTVYRIAGGAPIVVSSWTPFGGVRAATQIDPAAVRNAGIGGDWNHLRRMPADGTFLNAGGTVFRVAGGAPIVVSSWTTFGGVRAATQIDPAAVRNAGRGGDWNHLQQLPADGTFLNAAGTVFRVAGGAPLYVSSWAELGGVRPATQIDPVAVSRAGIGGDWNHLRFHPADGTFLQARPSGTIVVVNGGAARYVPSWEPYGGVQPVVAINQRTIELAGTGGAYDHLRKP</sequence>
<proteinExistence type="predicted"/>
<comment type="caution">
    <text evidence="1">The sequence shown here is derived from an EMBL/GenBank/DDBJ whole genome shotgun (WGS) entry which is preliminary data.</text>
</comment>
<gene>
    <name evidence="1" type="ORF">GIS00_05955</name>
</gene>
<dbReference type="AlphaFoldDB" id="A0A7K1FHE5"/>
<reference evidence="1 2" key="1">
    <citation type="submission" date="2019-11" db="EMBL/GenBank/DDBJ databases">
        <authorList>
            <person name="Jiang L.-Q."/>
        </authorList>
    </citation>
    <scope>NUCLEOTIDE SEQUENCE [LARGE SCALE GENOMIC DNA]</scope>
    <source>
        <strain evidence="1 2">YIM 132087</strain>
    </source>
</reference>
<keyword evidence="2" id="KW-1185">Reference proteome</keyword>